<dbReference type="Proteomes" id="UP000304953">
    <property type="component" value="Unassembled WGS sequence"/>
</dbReference>
<gene>
    <name evidence="1" type="ORF">E5329_29240</name>
</gene>
<keyword evidence="2" id="KW-1185">Reference proteome</keyword>
<evidence type="ECO:0000313" key="2">
    <source>
        <dbReference type="Proteomes" id="UP000304953"/>
    </source>
</evidence>
<reference evidence="1" key="1">
    <citation type="submission" date="2019-04" db="EMBL/GenBank/DDBJ databases">
        <title>Microbes associate with the intestines of laboratory mice.</title>
        <authorList>
            <person name="Navarre W."/>
            <person name="Wong E."/>
            <person name="Huang K."/>
            <person name="Tropini C."/>
            <person name="Ng K."/>
            <person name="Yu B."/>
        </authorList>
    </citation>
    <scope>NUCLEOTIDE SEQUENCE</scope>
    <source>
        <strain evidence="1">NM01_1-7b</strain>
    </source>
</reference>
<accession>A0AC61RNT6</accession>
<organism evidence="1 2">
    <name type="scientific">Petralouisia muris</name>
    <dbReference type="NCBI Taxonomy" id="3032872"/>
    <lineage>
        <taxon>Bacteria</taxon>
        <taxon>Bacillati</taxon>
        <taxon>Bacillota</taxon>
        <taxon>Clostridia</taxon>
        <taxon>Lachnospirales</taxon>
        <taxon>Lachnospiraceae</taxon>
        <taxon>Petralouisia</taxon>
    </lineage>
</organism>
<evidence type="ECO:0000313" key="1">
    <source>
        <dbReference type="EMBL" id="TGY84548.1"/>
    </source>
</evidence>
<dbReference type="EMBL" id="SRYA01000232">
    <property type="protein sequence ID" value="TGY84548.1"/>
    <property type="molecule type" value="Genomic_DNA"/>
</dbReference>
<feature type="non-terminal residue" evidence="1">
    <location>
        <position position="117"/>
    </location>
</feature>
<sequence length="117" mass="13645">MDKKVIFAVAGSGKTTYIIKSLSADKRSLIVTYTTANYDNLRQKITSRFNGIWPANVTLMTYFSFLYGFCYKPFLSDKHKAKGVIYRANENRSYRQTDLGYYMTQNRYLYSNRLALL</sequence>
<protein>
    <submittedName>
        <fullName evidence="1">Uncharacterized protein</fullName>
    </submittedName>
</protein>
<comment type="caution">
    <text evidence="1">The sequence shown here is derived from an EMBL/GenBank/DDBJ whole genome shotgun (WGS) entry which is preliminary data.</text>
</comment>
<proteinExistence type="predicted"/>
<name>A0AC61RNT6_9FIRM</name>